<dbReference type="EMBL" id="KN831257">
    <property type="protein sequence ID" value="KIK72085.1"/>
    <property type="molecule type" value="Genomic_DNA"/>
</dbReference>
<dbReference type="AlphaFoldDB" id="A0A0D0D5F9"/>
<gene>
    <name evidence="2" type="ORF">PAXRUDRAFT_22422</name>
</gene>
<evidence type="ECO:0000313" key="2">
    <source>
        <dbReference type="EMBL" id="KIK72085.1"/>
    </source>
</evidence>
<evidence type="ECO:0000313" key="3">
    <source>
        <dbReference type="Proteomes" id="UP000054538"/>
    </source>
</evidence>
<dbReference type="InParanoid" id="A0A0D0D5F9"/>
<keyword evidence="3" id="KW-1185">Reference proteome</keyword>
<feature type="region of interest" description="Disordered" evidence="1">
    <location>
        <begin position="28"/>
        <end position="47"/>
    </location>
</feature>
<evidence type="ECO:0000256" key="1">
    <source>
        <dbReference type="SAM" id="MobiDB-lite"/>
    </source>
</evidence>
<reference evidence="3" key="2">
    <citation type="submission" date="2015-01" db="EMBL/GenBank/DDBJ databases">
        <title>Evolutionary Origins and Diversification of the Mycorrhizal Mutualists.</title>
        <authorList>
            <consortium name="DOE Joint Genome Institute"/>
            <consortium name="Mycorrhizal Genomics Consortium"/>
            <person name="Kohler A."/>
            <person name="Kuo A."/>
            <person name="Nagy L.G."/>
            <person name="Floudas D."/>
            <person name="Copeland A."/>
            <person name="Barry K.W."/>
            <person name="Cichocki N."/>
            <person name="Veneault-Fourrey C."/>
            <person name="LaButti K."/>
            <person name="Lindquist E.A."/>
            <person name="Lipzen A."/>
            <person name="Lundell T."/>
            <person name="Morin E."/>
            <person name="Murat C."/>
            <person name="Riley R."/>
            <person name="Ohm R."/>
            <person name="Sun H."/>
            <person name="Tunlid A."/>
            <person name="Henrissat B."/>
            <person name="Grigoriev I.V."/>
            <person name="Hibbett D.S."/>
            <person name="Martin F."/>
        </authorList>
    </citation>
    <scope>NUCLEOTIDE SEQUENCE [LARGE SCALE GENOMIC DNA]</scope>
    <source>
        <strain evidence="3">Ve08.2h10</strain>
    </source>
</reference>
<accession>A0A0D0D5F9</accession>
<name>A0A0D0D5F9_9AGAM</name>
<proteinExistence type="predicted"/>
<reference evidence="2 3" key="1">
    <citation type="submission" date="2014-04" db="EMBL/GenBank/DDBJ databases">
        <authorList>
            <consortium name="DOE Joint Genome Institute"/>
            <person name="Kuo A."/>
            <person name="Kohler A."/>
            <person name="Jargeat P."/>
            <person name="Nagy L.G."/>
            <person name="Floudas D."/>
            <person name="Copeland A."/>
            <person name="Barry K.W."/>
            <person name="Cichocki N."/>
            <person name="Veneault-Fourrey C."/>
            <person name="LaButti K."/>
            <person name="Lindquist E.A."/>
            <person name="Lipzen A."/>
            <person name="Lundell T."/>
            <person name="Morin E."/>
            <person name="Murat C."/>
            <person name="Sun H."/>
            <person name="Tunlid A."/>
            <person name="Henrissat B."/>
            <person name="Grigoriev I.V."/>
            <person name="Hibbett D.S."/>
            <person name="Martin F."/>
            <person name="Nordberg H.P."/>
            <person name="Cantor M.N."/>
            <person name="Hua S.X."/>
        </authorList>
    </citation>
    <scope>NUCLEOTIDE SEQUENCE [LARGE SCALE GENOMIC DNA]</scope>
    <source>
        <strain evidence="2 3">Ve08.2h10</strain>
    </source>
</reference>
<sequence>MPSSPMRIIASLLEKLSTMDAVADASEPLSSNMLSDSEEPAPSSTATTGMQTAIETLILKLQNMSLLGLVSPTTITSETHLQHNTTFPISPVWKFMLVPENDFQPQTSNEALFLALLCESKAANMALHQEKQ</sequence>
<dbReference type="HOGENOM" id="CLU_1917736_0_0_1"/>
<dbReference type="Proteomes" id="UP000054538">
    <property type="component" value="Unassembled WGS sequence"/>
</dbReference>
<organism evidence="2 3">
    <name type="scientific">Paxillus rubicundulus Ve08.2h10</name>
    <dbReference type="NCBI Taxonomy" id="930991"/>
    <lineage>
        <taxon>Eukaryota</taxon>
        <taxon>Fungi</taxon>
        <taxon>Dikarya</taxon>
        <taxon>Basidiomycota</taxon>
        <taxon>Agaricomycotina</taxon>
        <taxon>Agaricomycetes</taxon>
        <taxon>Agaricomycetidae</taxon>
        <taxon>Boletales</taxon>
        <taxon>Paxilineae</taxon>
        <taxon>Paxillaceae</taxon>
        <taxon>Paxillus</taxon>
    </lineage>
</organism>
<protein>
    <submittedName>
        <fullName evidence="2">Uncharacterized protein</fullName>
    </submittedName>
</protein>